<keyword evidence="3" id="KW-0812">Transmembrane</keyword>
<dbReference type="EMBL" id="CAJNOL010000804">
    <property type="protein sequence ID" value="CAF1204274.1"/>
    <property type="molecule type" value="Genomic_DNA"/>
</dbReference>
<evidence type="ECO:0000256" key="3">
    <source>
        <dbReference type="SAM" id="Phobius"/>
    </source>
</evidence>
<organism evidence="4 6">
    <name type="scientific">Rotaria sordida</name>
    <dbReference type="NCBI Taxonomy" id="392033"/>
    <lineage>
        <taxon>Eukaryota</taxon>
        <taxon>Metazoa</taxon>
        <taxon>Spiralia</taxon>
        <taxon>Gnathifera</taxon>
        <taxon>Rotifera</taxon>
        <taxon>Eurotatoria</taxon>
        <taxon>Bdelloidea</taxon>
        <taxon>Philodinida</taxon>
        <taxon>Philodinidae</taxon>
        <taxon>Rotaria</taxon>
    </lineage>
</organism>
<feature type="compositionally biased region" description="Polar residues" evidence="2">
    <location>
        <begin position="215"/>
        <end position="231"/>
    </location>
</feature>
<reference evidence="4" key="1">
    <citation type="submission" date="2021-02" db="EMBL/GenBank/DDBJ databases">
        <authorList>
            <person name="Nowell W R."/>
        </authorList>
    </citation>
    <scope>NUCLEOTIDE SEQUENCE</scope>
</reference>
<feature type="compositionally biased region" description="Low complexity" evidence="2">
    <location>
        <begin position="181"/>
        <end position="190"/>
    </location>
</feature>
<dbReference type="GO" id="GO:0005814">
    <property type="term" value="C:centriole"/>
    <property type="evidence" value="ECO:0007669"/>
    <property type="project" value="InterPro"/>
</dbReference>
<feature type="compositionally biased region" description="Acidic residues" evidence="2">
    <location>
        <begin position="98"/>
        <end position="109"/>
    </location>
</feature>
<dbReference type="InterPro" id="IPR033545">
    <property type="entry name" value="CEP89"/>
</dbReference>
<feature type="coiled-coil region" evidence="1">
    <location>
        <begin position="664"/>
        <end position="832"/>
    </location>
</feature>
<evidence type="ECO:0000313" key="5">
    <source>
        <dbReference type="EMBL" id="CAF1204274.1"/>
    </source>
</evidence>
<dbReference type="PANTHER" id="PTHR36170:SF1">
    <property type="entry name" value="CENTROSOMAL PROTEIN OF 89 KDA"/>
    <property type="match status" value="1"/>
</dbReference>
<keyword evidence="1" id="KW-0175">Coiled coil</keyword>
<dbReference type="PANTHER" id="PTHR36170">
    <property type="entry name" value="CENTROSOMAL PROTEIN OF 89 KDA"/>
    <property type="match status" value="1"/>
</dbReference>
<keyword evidence="3" id="KW-0472">Membrane</keyword>
<feature type="region of interest" description="Disordered" evidence="2">
    <location>
        <begin position="74"/>
        <end position="130"/>
    </location>
</feature>
<proteinExistence type="predicted"/>
<feature type="compositionally biased region" description="Polar residues" evidence="2">
    <location>
        <begin position="118"/>
        <end position="130"/>
    </location>
</feature>
<evidence type="ECO:0000313" key="6">
    <source>
        <dbReference type="Proteomes" id="UP000663854"/>
    </source>
</evidence>
<sequence length="858" mass="99367">MSAKRGKKGKSQLYSHIASAIIPVTSIVAVPSAIQQFPQQKTRANDEWGPIASTLLRASLTSQILIPLSSSRTSLDQYVEDDSQPTKTRTPVGRMDASTDDEDESDEEKDERKYQESLHASTVRSSISRVPSLSNAEKRVFGHVVHDEESASTIADDDLSSKIHSDRKQTPNAELSRSRSRSPTTTSTTTTDDKNLKRASVTIVRQHVPPLVLNPSPSQLGPSSAKPTVQKDSIGDEAKSTTTTTTTARSSLNDSTAIPVSIRSVSFKEPVAHETYDPTLSVSQKTNTVITNNNYSVLDKIVIPPPEEYQHNFNDLEKRNRLLIDEVQQLRKVNQNLQTQQEELLNRLQTSQKLSQRELNDLLKQAGRDQTKDLENLNKTLQNRCDQLQNELILMRERYAQDQSQSSTQELKKENHFLKDYIHRLTVASSEYQTMHPPNVLKNDMDKEQRNLKALPMKGPSPIWLLNQKFLAPLFVCYDEKLYEREEFIRKLQTQLNELQDQVKLISNENLSLHERIIRTSSSPSTPINQSPTHIIDIENIKRQAYLVLEENKILQEHLNLQTNKLTDIQKAQIQEVSDLTRRLMIIESEKTEADRLLETMRIKNEELRKNYEKLIMDNDHRIHVDDHVREISEMKRLTDELSKKHASEMQLLLRRVQDAETAKRVAQLTLTECRNNIERLKNDIHSTKKLNRKLLLRVETFGKKLELQQIKEQRTTTMLDKANEEIEKYKLEQETYFTSARTKDEEVNQTKIRMQEETKKIIKLENLLEDFKNESKEHVNEVQEQMKKQYDNLKLRYSEHEERIRQLLTLLNEKEIVIDDLSSERRNLEVDLDAIWRTTNADNIRMRQQLLDMHAMS</sequence>
<dbReference type="GO" id="GO:0045202">
    <property type="term" value="C:synapse"/>
    <property type="evidence" value="ECO:0007669"/>
    <property type="project" value="GOC"/>
</dbReference>
<feature type="region of interest" description="Disordered" evidence="2">
    <location>
        <begin position="152"/>
        <end position="252"/>
    </location>
</feature>
<dbReference type="GO" id="GO:0060271">
    <property type="term" value="P:cilium assembly"/>
    <property type="evidence" value="ECO:0007669"/>
    <property type="project" value="InterPro"/>
</dbReference>
<gene>
    <name evidence="5" type="ORF">JXQ802_LOCUS24600</name>
    <name evidence="4" type="ORF">PYM288_LOCUS11632</name>
</gene>
<name>A0A814CDF7_9BILA</name>
<dbReference type="GO" id="GO:0097539">
    <property type="term" value="C:ciliary transition fiber"/>
    <property type="evidence" value="ECO:0007669"/>
    <property type="project" value="TreeGrafter"/>
</dbReference>
<evidence type="ECO:0000313" key="4">
    <source>
        <dbReference type="EMBL" id="CAF0941796.1"/>
    </source>
</evidence>
<dbReference type="Proteomes" id="UP000663870">
    <property type="component" value="Unassembled WGS sequence"/>
</dbReference>
<evidence type="ECO:0000256" key="1">
    <source>
        <dbReference type="SAM" id="Coils"/>
    </source>
</evidence>
<evidence type="ECO:0000313" key="7">
    <source>
        <dbReference type="Proteomes" id="UP000663870"/>
    </source>
</evidence>
<keyword evidence="3" id="KW-1133">Transmembrane helix</keyword>
<feature type="coiled-coil region" evidence="1">
    <location>
        <begin position="489"/>
        <end position="516"/>
    </location>
</feature>
<feature type="compositionally biased region" description="Basic and acidic residues" evidence="2">
    <location>
        <begin position="159"/>
        <end position="169"/>
    </location>
</feature>
<dbReference type="Proteomes" id="UP000663854">
    <property type="component" value="Unassembled WGS sequence"/>
</dbReference>
<feature type="transmembrane region" description="Helical" evidence="3">
    <location>
        <begin position="12"/>
        <end position="34"/>
    </location>
</feature>
<feature type="coiled-coil region" evidence="1">
    <location>
        <begin position="313"/>
        <end position="405"/>
    </location>
</feature>
<comment type="caution">
    <text evidence="4">The sequence shown here is derived from an EMBL/GenBank/DDBJ whole genome shotgun (WGS) entry which is preliminary data.</text>
</comment>
<dbReference type="GO" id="GO:0007005">
    <property type="term" value="P:mitochondrion organization"/>
    <property type="evidence" value="ECO:0007669"/>
    <property type="project" value="InterPro"/>
</dbReference>
<evidence type="ECO:0008006" key="8">
    <source>
        <dbReference type="Google" id="ProtNLM"/>
    </source>
</evidence>
<feature type="coiled-coil region" evidence="1">
    <location>
        <begin position="587"/>
        <end position="618"/>
    </location>
</feature>
<accession>A0A814CDF7</accession>
<dbReference type="EMBL" id="CAJNOH010000200">
    <property type="protein sequence ID" value="CAF0941796.1"/>
    <property type="molecule type" value="Genomic_DNA"/>
</dbReference>
<evidence type="ECO:0000256" key="2">
    <source>
        <dbReference type="SAM" id="MobiDB-lite"/>
    </source>
</evidence>
<protein>
    <recommendedName>
        <fullName evidence="8">Centrosomal protein of 89 kDa</fullName>
    </recommendedName>
</protein>
<dbReference type="AlphaFoldDB" id="A0A814CDF7"/>
<keyword evidence="7" id="KW-1185">Reference proteome</keyword>
<dbReference type="GO" id="GO:0007268">
    <property type="term" value="P:chemical synaptic transmission"/>
    <property type="evidence" value="ECO:0007669"/>
    <property type="project" value="InterPro"/>
</dbReference>